<dbReference type="PROSITE" id="PS50293">
    <property type="entry name" value="TPR_REGION"/>
    <property type="match status" value="1"/>
</dbReference>
<dbReference type="AlphaFoldDB" id="A0A853F5H9"/>
<dbReference type="EMBL" id="JACCHT010000001">
    <property type="protein sequence ID" value="NYT27490.1"/>
    <property type="molecule type" value="Genomic_DNA"/>
</dbReference>
<organism evidence="2 3">
    <name type="scientific">Candidatus Thiodubiliella endoseptemdiera</name>
    <dbReference type="NCBI Taxonomy" id="2738886"/>
    <lineage>
        <taxon>Bacteria</taxon>
        <taxon>Pseudomonadati</taxon>
        <taxon>Pseudomonadota</taxon>
        <taxon>Gammaproteobacteria</taxon>
        <taxon>Candidatus Pseudothioglobaceae</taxon>
        <taxon>Candidatus Thiodubiliella</taxon>
    </lineage>
</organism>
<gene>
    <name evidence="2" type="ORF">H0A76_06055</name>
</gene>
<dbReference type="Pfam" id="PF00515">
    <property type="entry name" value="TPR_1"/>
    <property type="match status" value="1"/>
</dbReference>
<accession>A0A853F5H9</accession>
<reference evidence="2 3" key="1">
    <citation type="submission" date="2020-05" db="EMBL/GenBank/DDBJ databases">
        <title>Horizontal transmission and recombination maintain forever young bacterial symbiont genomes.</title>
        <authorList>
            <person name="Russell S.L."/>
            <person name="Pepper-Tunick E."/>
            <person name="Svedberg J."/>
            <person name="Byrne A."/>
            <person name="Ruelas Castillo J."/>
            <person name="Vollmers C."/>
            <person name="Beinart R.A."/>
            <person name="Corbett-Detig R."/>
        </authorList>
    </citation>
    <scope>NUCLEOTIDE SEQUENCE [LARGE SCALE GENOMIC DNA]</scope>
    <source>
        <strain evidence="2">455</strain>
    </source>
</reference>
<evidence type="ECO:0000256" key="1">
    <source>
        <dbReference type="PROSITE-ProRule" id="PRU00339"/>
    </source>
</evidence>
<sequence length="47" mass="5417">MGDAYDELKEYQKAINAYQKAIEIKPNDVAYNNMGMLIKLRNKAIIL</sequence>
<dbReference type="SUPFAM" id="SSF48452">
    <property type="entry name" value="TPR-like"/>
    <property type="match status" value="1"/>
</dbReference>
<keyword evidence="1" id="KW-0802">TPR repeat</keyword>
<evidence type="ECO:0000313" key="3">
    <source>
        <dbReference type="Proteomes" id="UP000568751"/>
    </source>
</evidence>
<protein>
    <submittedName>
        <fullName evidence="2">Tetratricopeptide repeat protein</fullName>
    </submittedName>
</protein>
<dbReference type="PROSITE" id="PS50005">
    <property type="entry name" value="TPR"/>
    <property type="match status" value="1"/>
</dbReference>
<feature type="repeat" description="TPR" evidence="1">
    <location>
        <begin position="1"/>
        <end position="28"/>
    </location>
</feature>
<proteinExistence type="predicted"/>
<dbReference type="InterPro" id="IPR011990">
    <property type="entry name" value="TPR-like_helical_dom_sf"/>
</dbReference>
<dbReference type="Gene3D" id="1.25.40.10">
    <property type="entry name" value="Tetratricopeptide repeat domain"/>
    <property type="match status" value="1"/>
</dbReference>
<name>A0A853F5H9_9GAMM</name>
<dbReference type="Proteomes" id="UP000568751">
    <property type="component" value="Unassembled WGS sequence"/>
</dbReference>
<comment type="caution">
    <text evidence="2">The sequence shown here is derived from an EMBL/GenBank/DDBJ whole genome shotgun (WGS) entry which is preliminary data.</text>
</comment>
<evidence type="ECO:0000313" key="2">
    <source>
        <dbReference type="EMBL" id="NYT27490.1"/>
    </source>
</evidence>
<dbReference type="InterPro" id="IPR019734">
    <property type="entry name" value="TPR_rpt"/>
</dbReference>